<evidence type="ECO:0000313" key="2">
    <source>
        <dbReference type="Proteomes" id="UP001148629"/>
    </source>
</evidence>
<accession>A0ACC1RNL7</accession>
<dbReference type="EMBL" id="JANRMS010002712">
    <property type="protein sequence ID" value="KAJ3521269.1"/>
    <property type="molecule type" value="Genomic_DNA"/>
</dbReference>
<evidence type="ECO:0000313" key="1">
    <source>
        <dbReference type="EMBL" id="KAJ3521269.1"/>
    </source>
</evidence>
<sequence>MPSFYVGQNGRAPRLDSSIKIFRRLTQAIELTGDSCLVVIRELHKIGYSVMAKSRVLVVGTGGIGTVSAYALESGGKAEVTAVMRSNYDAAVQNGIDIDSVQYGQIKAWRPTAITKTVPDVSKGDVAPFDYILVTTKNIADVPPTVAEIIAPAVTPGKTAIVLSQNGINIEKPLIPRFPTNPLISSVAYTGATETALAKIYNDDPDCQKIGAFVSPQVPTEVANEAAKRYVSIYNPEGKLDVIYEPDVPKVRWRKIAYNGSFNPVASILRMDTPRMRMSQHIIDDVILPIVAEIRAIAQANGVTLQADLIDAIMHQDPNDTAFKPSMCQDFEKGNLMEIENLVGEPLREAEKLGIPAPNLRMVYGIMKGLQLKVKEEKGLWKPKFEPGNPYV</sequence>
<reference evidence="1" key="1">
    <citation type="submission" date="2022-08" db="EMBL/GenBank/DDBJ databases">
        <title>Genome Sequence of Fusarium decemcellulare.</title>
        <authorList>
            <person name="Buettner E."/>
        </authorList>
    </citation>
    <scope>NUCLEOTIDE SEQUENCE</scope>
    <source>
        <strain evidence="1">Babe19</strain>
    </source>
</reference>
<name>A0ACC1RNL7_9HYPO</name>
<gene>
    <name evidence="1" type="ORF">NM208_g13373</name>
</gene>
<comment type="caution">
    <text evidence="1">The sequence shown here is derived from an EMBL/GenBank/DDBJ whole genome shotgun (WGS) entry which is preliminary data.</text>
</comment>
<protein>
    <submittedName>
        <fullName evidence="1">Uncharacterized protein</fullName>
    </submittedName>
</protein>
<organism evidence="1 2">
    <name type="scientific">Fusarium decemcellulare</name>
    <dbReference type="NCBI Taxonomy" id="57161"/>
    <lineage>
        <taxon>Eukaryota</taxon>
        <taxon>Fungi</taxon>
        <taxon>Dikarya</taxon>
        <taxon>Ascomycota</taxon>
        <taxon>Pezizomycotina</taxon>
        <taxon>Sordariomycetes</taxon>
        <taxon>Hypocreomycetidae</taxon>
        <taxon>Hypocreales</taxon>
        <taxon>Nectriaceae</taxon>
        <taxon>Fusarium</taxon>
        <taxon>Fusarium decemcellulare species complex</taxon>
    </lineage>
</organism>
<keyword evidence="2" id="KW-1185">Reference proteome</keyword>
<dbReference type="Proteomes" id="UP001148629">
    <property type="component" value="Unassembled WGS sequence"/>
</dbReference>
<proteinExistence type="predicted"/>